<evidence type="ECO:0000313" key="2">
    <source>
        <dbReference type="EMBL" id="GAA0695013.1"/>
    </source>
</evidence>
<dbReference type="RefSeq" id="WP_343806105.1">
    <property type="nucleotide sequence ID" value="NZ_BAAAET010000003.1"/>
</dbReference>
<accession>A0ABP3TEG6</accession>
<dbReference type="Gene3D" id="2.60.200.40">
    <property type="match status" value="1"/>
</dbReference>
<dbReference type="EMBL" id="BAAAET010000003">
    <property type="protein sequence ID" value="GAA0695013.1"/>
    <property type="molecule type" value="Genomic_DNA"/>
</dbReference>
<evidence type="ECO:0000313" key="3">
    <source>
        <dbReference type="Proteomes" id="UP001499915"/>
    </source>
</evidence>
<dbReference type="Proteomes" id="UP001499915">
    <property type="component" value="Unassembled WGS sequence"/>
</dbReference>
<dbReference type="SMART" id="SM00046">
    <property type="entry name" value="DAGKc"/>
    <property type="match status" value="1"/>
</dbReference>
<dbReference type="InterPro" id="IPR016064">
    <property type="entry name" value="NAD/diacylglycerol_kinase_sf"/>
</dbReference>
<evidence type="ECO:0000259" key="1">
    <source>
        <dbReference type="PROSITE" id="PS50146"/>
    </source>
</evidence>
<name>A0ABP3TEG6_9GAMM</name>
<dbReference type="PROSITE" id="PS50146">
    <property type="entry name" value="DAGK"/>
    <property type="match status" value="1"/>
</dbReference>
<gene>
    <name evidence="2" type="ORF">GCM10009104_23250</name>
</gene>
<keyword evidence="2" id="KW-0418">Kinase</keyword>
<keyword evidence="2" id="KW-0808">Transferase</keyword>
<comment type="caution">
    <text evidence="2">The sequence shown here is derived from an EMBL/GenBank/DDBJ whole genome shotgun (WGS) entry which is preliminary data.</text>
</comment>
<reference evidence="3" key="1">
    <citation type="journal article" date="2019" name="Int. J. Syst. Evol. Microbiol.">
        <title>The Global Catalogue of Microorganisms (GCM) 10K type strain sequencing project: providing services to taxonomists for standard genome sequencing and annotation.</title>
        <authorList>
            <consortium name="The Broad Institute Genomics Platform"/>
            <consortium name="The Broad Institute Genome Sequencing Center for Infectious Disease"/>
            <person name="Wu L."/>
            <person name="Ma J."/>
        </authorList>
    </citation>
    <scope>NUCLEOTIDE SEQUENCE [LARGE SCALE GENOMIC DNA]</scope>
    <source>
        <strain evidence="3">JCM 15134</strain>
    </source>
</reference>
<dbReference type="Pfam" id="PF00781">
    <property type="entry name" value="DAGK_cat"/>
    <property type="match status" value="1"/>
</dbReference>
<dbReference type="SUPFAM" id="SSF111331">
    <property type="entry name" value="NAD kinase/diacylglycerol kinase-like"/>
    <property type="match status" value="1"/>
</dbReference>
<keyword evidence="3" id="KW-1185">Reference proteome</keyword>
<protein>
    <submittedName>
        <fullName evidence="2">Diacylglycerol kinase family protein</fullName>
    </submittedName>
</protein>
<dbReference type="InterPro" id="IPR017438">
    <property type="entry name" value="ATP-NAD_kinase_N"/>
</dbReference>
<organism evidence="2 3">
    <name type="scientific">Marinobacterium maritimum</name>
    <dbReference type="NCBI Taxonomy" id="500162"/>
    <lineage>
        <taxon>Bacteria</taxon>
        <taxon>Pseudomonadati</taxon>
        <taxon>Pseudomonadota</taxon>
        <taxon>Gammaproteobacteria</taxon>
        <taxon>Oceanospirillales</taxon>
        <taxon>Oceanospirillaceae</taxon>
        <taxon>Marinobacterium</taxon>
    </lineage>
</organism>
<dbReference type="Gene3D" id="3.40.50.10330">
    <property type="entry name" value="Probable inorganic polyphosphate/atp-NAD kinase, domain 1"/>
    <property type="match status" value="1"/>
</dbReference>
<feature type="domain" description="DAGKc" evidence="1">
    <location>
        <begin position="4"/>
        <end position="136"/>
    </location>
</feature>
<sequence>MMSDSGRRFLVCINTTAGDQADAVLEQQIRQRIPEEQLQALLRLTPKRALVSQLKQLVQRCVETGAVLVVAGGDGTLNAAVSALAGSGVALGVIPCGTFNFFARDRGIPIDHQAAIDVLLHGRERSCSLASINGIPFSVSASIGVYPRIIAAREQVSAVTGRNRLVSLLSGIWVFLTRARGRRLCLEHDGEHQVETAPMLLASVSPSQLENFELAEIEGIERGQMLVFVMQSDAPLALCRYLWASLKGELKRLEQLDYFLTEWLQVSTRRSHLTVAVDGELHRCRSPLVLETRQDAYRCLVPGGASPCA</sequence>
<proteinExistence type="predicted"/>
<dbReference type="InterPro" id="IPR001206">
    <property type="entry name" value="Diacylglycerol_kinase_cat_dom"/>
</dbReference>
<dbReference type="GO" id="GO:0016301">
    <property type="term" value="F:kinase activity"/>
    <property type="evidence" value="ECO:0007669"/>
    <property type="project" value="UniProtKB-KW"/>
</dbReference>